<dbReference type="EMBL" id="OIVN01006001">
    <property type="protein sequence ID" value="SPD24777.1"/>
    <property type="molecule type" value="Genomic_DNA"/>
</dbReference>
<accession>A0A2N9IG49</accession>
<evidence type="ECO:0000256" key="1">
    <source>
        <dbReference type="SAM" id="MobiDB-lite"/>
    </source>
</evidence>
<reference evidence="2" key="1">
    <citation type="submission" date="2018-02" db="EMBL/GenBank/DDBJ databases">
        <authorList>
            <person name="Cohen D.B."/>
            <person name="Kent A.D."/>
        </authorList>
    </citation>
    <scope>NUCLEOTIDE SEQUENCE</scope>
</reference>
<sequence length="75" mass="8199">MGANSGTTSPLKRGQKSRVPPKRGQIKVGIISKFVNMVVSAVSKARRGQDTKKKVTQETQLPQPYDSKDMAQAQK</sequence>
<feature type="region of interest" description="Disordered" evidence="1">
    <location>
        <begin position="1"/>
        <end position="25"/>
    </location>
</feature>
<dbReference type="AlphaFoldDB" id="A0A2N9IG49"/>
<evidence type="ECO:0000313" key="2">
    <source>
        <dbReference type="EMBL" id="SPD24777.1"/>
    </source>
</evidence>
<feature type="compositionally biased region" description="Basic and acidic residues" evidence="1">
    <location>
        <begin position="47"/>
        <end position="56"/>
    </location>
</feature>
<gene>
    <name evidence="2" type="ORF">FSB_LOCUS52659</name>
</gene>
<organism evidence="2">
    <name type="scientific">Fagus sylvatica</name>
    <name type="common">Beechnut</name>
    <dbReference type="NCBI Taxonomy" id="28930"/>
    <lineage>
        <taxon>Eukaryota</taxon>
        <taxon>Viridiplantae</taxon>
        <taxon>Streptophyta</taxon>
        <taxon>Embryophyta</taxon>
        <taxon>Tracheophyta</taxon>
        <taxon>Spermatophyta</taxon>
        <taxon>Magnoliopsida</taxon>
        <taxon>eudicotyledons</taxon>
        <taxon>Gunneridae</taxon>
        <taxon>Pentapetalae</taxon>
        <taxon>rosids</taxon>
        <taxon>fabids</taxon>
        <taxon>Fagales</taxon>
        <taxon>Fagaceae</taxon>
        <taxon>Fagus</taxon>
    </lineage>
</organism>
<name>A0A2N9IG49_FAGSY</name>
<feature type="region of interest" description="Disordered" evidence="1">
    <location>
        <begin position="43"/>
        <end position="75"/>
    </location>
</feature>
<protein>
    <submittedName>
        <fullName evidence="2">Uncharacterized protein</fullName>
    </submittedName>
</protein>
<proteinExistence type="predicted"/>
<feature type="compositionally biased region" description="Basic residues" evidence="1">
    <location>
        <begin position="13"/>
        <end position="25"/>
    </location>
</feature>
<feature type="compositionally biased region" description="Polar residues" evidence="1">
    <location>
        <begin position="1"/>
        <end position="10"/>
    </location>
</feature>